<evidence type="ECO:0000313" key="2">
    <source>
        <dbReference type="Proteomes" id="UP000051952"/>
    </source>
</evidence>
<dbReference type="Proteomes" id="UP000051952">
    <property type="component" value="Unassembled WGS sequence"/>
</dbReference>
<proteinExistence type="predicted"/>
<dbReference type="EMBL" id="CYKH01000359">
    <property type="protein sequence ID" value="CUF57284.1"/>
    <property type="molecule type" value="Genomic_DNA"/>
</dbReference>
<gene>
    <name evidence="1" type="ORF">BSAL_04010</name>
</gene>
<evidence type="ECO:0000313" key="1">
    <source>
        <dbReference type="EMBL" id="CUF57284.1"/>
    </source>
</evidence>
<protein>
    <submittedName>
        <fullName evidence="1">Membrane-associated protein, putative</fullName>
    </submittedName>
</protein>
<organism evidence="1 2">
    <name type="scientific">Bodo saltans</name>
    <name type="common">Flagellated protozoan</name>
    <dbReference type="NCBI Taxonomy" id="75058"/>
    <lineage>
        <taxon>Eukaryota</taxon>
        <taxon>Discoba</taxon>
        <taxon>Euglenozoa</taxon>
        <taxon>Kinetoplastea</taxon>
        <taxon>Metakinetoplastina</taxon>
        <taxon>Eubodonida</taxon>
        <taxon>Bodonidae</taxon>
        <taxon>Bodo</taxon>
    </lineage>
</organism>
<accession>A0A0S4IMZ3</accession>
<sequence length="58" mass="6172">MSKNAPIVNFVLCTCTTAPAAVGMAGNDTLDTPNRVWSGYGFLAQRCKTALCCDEDTQ</sequence>
<dbReference type="VEuPathDB" id="TriTrypDB:BSAL_04010"/>
<keyword evidence="2" id="KW-1185">Reference proteome</keyword>
<name>A0A0S4IMZ3_BODSA</name>
<dbReference type="AlphaFoldDB" id="A0A0S4IMZ3"/>
<reference evidence="2" key="1">
    <citation type="submission" date="2015-09" db="EMBL/GenBank/DDBJ databases">
        <authorList>
            <consortium name="Pathogen Informatics"/>
        </authorList>
    </citation>
    <scope>NUCLEOTIDE SEQUENCE [LARGE SCALE GENOMIC DNA]</scope>
    <source>
        <strain evidence="2">Lake Konstanz</strain>
    </source>
</reference>